<dbReference type="PANTHER" id="PTHR35507:SF1">
    <property type="entry name" value="TMF_TATA_BD DOMAIN-CONTAINING PROTEIN"/>
    <property type="match status" value="1"/>
</dbReference>
<evidence type="ECO:0000256" key="1">
    <source>
        <dbReference type="SAM" id="Coils"/>
    </source>
</evidence>
<feature type="compositionally biased region" description="Polar residues" evidence="2">
    <location>
        <begin position="422"/>
        <end position="432"/>
    </location>
</feature>
<feature type="coiled-coil region" evidence="1">
    <location>
        <begin position="283"/>
        <end position="317"/>
    </location>
</feature>
<dbReference type="OMA" id="SYMSDWC"/>
<gene>
    <name evidence="3" type="ORF">BVC80_8655g5</name>
</gene>
<name>A0A200Q2X0_MACCD</name>
<proteinExistence type="predicted"/>
<dbReference type="OrthoDB" id="1894403at2759"/>
<keyword evidence="4" id="KW-1185">Reference proteome</keyword>
<feature type="compositionally biased region" description="Polar residues" evidence="2">
    <location>
        <begin position="372"/>
        <end position="386"/>
    </location>
</feature>
<organism evidence="3 4">
    <name type="scientific">Macleaya cordata</name>
    <name type="common">Five-seeded plume-poppy</name>
    <name type="synonym">Bocconia cordata</name>
    <dbReference type="NCBI Taxonomy" id="56857"/>
    <lineage>
        <taxon>Eukaryota</taxon>
        <taxon>Viridiplantae</taxon>
        <taxon>Streptophyta</taxon>
        <taxon>Embryophyta</taxon>
        <taxon>Tracheophyta</taxon>
        <taxon>Spermatophyta</taxon>
        <taxon>Magnoliopsida</taxon>
        <taxon>Ranunculales</taxon>
        <taxon>Papaveraceae</taxon>
        <taxon>Papaveroideae</taxon>
        <taxon>Macleaya</taxon>
    </lineage>
</organism>
<comment type="caution">
    <text evidence="3">The sequence shown here is derived from an EMBL/GenBank/DDBJ whole genome shotgun (WGS) entry which is preliminary data.</text>
</comment>
<feature type="region of interest" description="Disordered" evidence="2">
    <location>
        <begin position="342"/>
        <end position="470"/>
    </location>
</feature>
<evidence type="ECO:0000313" key="4">
    <source>
        <dbReference type="Proteomes" id="UP000195402"/>
    </source>
</evidence>
<dbReference type="AlphaFoldDB" id="A0A200Q2X0"/>
<accession>A0A200Q2X0</accession>
<dbReference type="Proteomes" id="UP000195402">
    <property type="component" value="Unassembled WGS sequence"/>
</dbReference>
<dbReference type="EMBL" id="MVGT01003254">
    <property type="protein sequence ID" value="OVA04808.1"/>
    <property type="molecule type" value="Genomic_DNA"/>
</dbReference>
<feature type="compositionally biased region" description="Low complexity" evidence="2">
    <location>
        <begin position="343"/>
        <end position="353"/>
    </location>
</feature>
<dbReference type="PANTHER" id="PTHR35507">
    <property type="entry name" value="OS09G0488600 PROTEIN"/>
    <property type="match status" value="1"/>
</dbReference>
<evidence type="ECO:0008006" key="5">
    <source>
        <dbReference type="Google" id="ProtNLM"/>
    </source>
</evidence>
<reference evidence="3 4" key="1">
    <citation type="journal article" date="2017" name="Mol. Plant">
        <title>The Genome of Medicinal Plant Macleaya cordata Provides New Insights into Benzylisoquinoline Alkaloids Metabolism.</title>
        <authorList>
            <person name="Liu X."/>
            <person name="Liu Y."/>
            <person name="Huang P."/>
            <person name="Ma Y."/>
            <person name="Qing Z."/>
            <person name="Tang Q."/>
            <person name="Cao H."/>
            <person name="Cheng P."/>
            <person name="Zheng Y."/>
            <person name="Yuan Z."/>
            <person name="Zhou Y."/>
            <person name="Liu J."/>
            <person name="Tang Z."/>
            <person name="Zhuo Y."/>
            <person name="Zhang Y."/>
            <person name="Yu L."/>
            <person name="Huang J."/>
            <person name="Yang P."/>
            <person name="Peng Q."/>
            <person name="Zhang J."/>
            <person name="Jiang W."/>
            <person name="Zhang Z."/>
            <person name="Lin K."/>
            <person name="Ro D.K."/>
            <person name="Chen X."/>
            <person name="Xiong X."/>
            <person name="Shang Y."/>
            <person name="Huang S."/>
            <person name="Zeng J."/>
        </authorList>
    </citation>
    <scope>NUCLEOTIDE SEQUENCE [LARGE SCALE GENOMIC DNA]</scope>
    <source>
        <strain evidence="4">cv. BLH2017</strain>
        <tissue evidence="3">Root</tissue>
    </source>
</reference>
<protein>
    <recommendedName>
        <fullName evidence="5">Inactive rhomboid protein</fullName>
    </recommendedName>
</protein>
<dbReference type="STRING" id="56857.A0A200Q2X0"/>
<evidence type="ECO:0000313" key="3">
    <source>
        <dbReference type="EMBL" id="OVA04808.1"/>
    </source>
</evidence>
<dbReference type="FunCoup" id="A0A200Q2X0">
    <property type="interactions" value="654"/>
</dbReference>
<dbReference type="InParanoid" id="A0A200Q2X0"/>
<sequence>MEDDGESFGGAYAAPPLVSLSPFFSPSLSTSSRRLSSNFSEPTRPIHAARRLSWVSLQGRLVGAEEASSAKAIGGSLSREEAVAWELFSPIHRILIVAVVAVATADLKKSRQILKLKRSVDLRDQVLLSMQQKLDDLCEQVNTMKDRPETGEEVLFTKNEEFPFNKNTRWDESKFSSCGCCPCDHHRVLSNGLMKDSVEKAAGVDEIFKFKPLMMGVEQEERRMSDLSDWASSVTSAADIQLNTLAVEQDIYNLQRECEEKDATIKELAAVVNATDAAGSKRISELEDVIRRKNMIISKLKKDMAVLEQKVVHLTRLRRPSSASTLNVRQLPVMADNLLYDMSSSSPSSSDSDCPIENPPQVSVSHEHQEISAHQNVTSRRNNRVVSQKPPISQKPPVSQKPPISLPKLADRLPKLRPVSPLTENSMNQRPNSPVGFSPNELVSSGGDQRRNRRRSQPGSKETAQMKRWV</sequence>
<evidence type="ECO:0000256" key="2">
    <source>
        <dbReference type="SAM" id="MobiDB-lite"/>
    </source>
</evidence>
<keyword evidence="1" id="KW-0175">Coiled coil</keyword>